<keyword evidence="3" id="KW-1185">Reference proteome</keyword>
<accession>A0A0T7DU21</accession>
<protein>
    <submittedName>
        <fullName evidence="2">Uncharacterized protein</fullName>
    </submittedName>
</protein>
<dbReference type="EMBL" id="CCKJ01000139">
    <property type="protein sequence ID" value="CDT93627.1"/>
    <property type="molecule type" value="Genomic_DNA"/>
</dbReference>
<name>A0A0T7DU21_9VIBR</name>
<feature type="region of interest" description="Disordered" evidence="1">
    <location>
        <begin position="55"/>
        <end position="96"/>
    </location>
</feature>
<comment type="caution">
    <text evidence="2">The sequence shown here is derived from an EMBL/GenBank/DDBJ whole genome shotgun (WGS) entry which is preliminary data.</text>
</comment>
<dbReference type="AlphaFoldDB" id="A0A0T7DU21"/>
<gene>
    <name evidence="2" type="ORF">VCR31J2_2230109</name>
</gene>
<accession>A0A0T7EBE2</accession>
<dbReference type="Proteomes" id="UP000041625">
    <property type="component" value="Unassembled WGS sequence"/>
</dbReference>
<evidence type="ECO:0000313" key="3">
    <source>
        <dbReference type="Proteomes" id="UP000041625"/>
    </source>
</evidence>
<dbReference type="AntiFam" id="ANF00041">
    <property type="entry name" value="Antisense to RNaseP"/>
</dbReference>
<feature type="compositionally biased region" description="Polar residues" evidence="1">
    <location>
        <begin position="72"/>
        <end position="86"/>
    </location>
</feature>
<evidence type="ECO:0000313" key="2">
    <source>
        <dbReference type="EMBL" id="CDT93627.1"/>
    </source>
</evidence>
<accession>A0A0T7ENU1</accession>
<sequence>MPVARCALTAPFQPYLCPFRRNEAIGGLLSAALVVGSRPPDVIWHPALWSPDVPPLYQSPEGLQRQFPEGPQRQSPEGHQQSSDYPFNSEGGLYRD</sequence>
<evidence type="ECO:0000256" key="1">
    <source>
        <dbReference type="SAM" id="MobiDB-lite"/>
    </source>
</evidence>
<organism evidence="2 3">
    <name type="scientific">Vibrio coralliirubri</name>
    <dbReference type="NCBI Taxonomy" id="1516159"/>
    <lineage>
        <taxon>Bacteria</taxon>
        <taxon>Pseudomonadati</taxon>
        <taxon>Pseudomonadota</taxon>
        <taxon>Gammaproteobacteria</taxon>
        <taxon>Vibrionales</taxon>
        <taxon>Vibrionaceae</taxon>
        <taxon>Vibrio</taxon>
    </lineage>
</organism>
<reference evidence="2 3" key="1">
    <citation type="submission" date="2014-06" db="EMBL/GenBank/DDBJ databases">
        <authorList>
            <person name="Le Roux F."/>
        </authorList>
    </citation>
    <scope>NUCLEOTIDE SEQUENCE [LARGE SCALE GENOMIC DNA]</scope>
    <source>
        <strain evidence="2 3">J2-31</strain>
    </source>
</reference>
<proteinExistence type="predicted"/>